<reference evidence="1" key="1">
    <citation type="submission" date="2022-02" db="EMBL/GenBank/DDBJ databases">
        <title>Crop Bioprotection Bacillus Genome Sequencing.</title>
        <authorList>
            <person name="Dunlap C."/>
        </authorList>
    </citation>
    <scope>NUCLEOTIDE SEQUENCE</scope>
    <source>
        <strain evidence="1">WR1O2A-53</strain>
    </source>
</reference>
<dbReference type="GeneID" id="92812673"/>
<protein>
    <submittedName>
        <fullName evidence="1">Molecular chaperone TorD family protein</fullName>
    </submittedName>
</protein>
<dbReference type="OrthoDB" id="9795302at2"/>
<dbReference type="RefSeq" id="WP_080010053.1">
    <property type="nucleotide sequence ID" value="NZ_JARSQC010000025.1"/>
</dbReference>
<organism evidence="1 2">
    <name type="scientific">Bacillus spizizenii</name>
    <name type="common">Bacillus subtilis subsp. spizizenii</name>
    <dbReference type="NCBI Taxonomy" id="96241"/>
    <lineage>
        <taxon>Bacteria</taxon>
        <taxon>Bacillati</taxon>
        <taxon>Bacillota</taxon>
        <taxon>Bacilli</taxon>
        <taxon>Bacillales</taxon>
        <taxon>Bacillaceae</taxon>
        <taxon>Bacillus</taxon>
    </lineage>
</organism>
<dbReference type="Gene3D" id="1.10.3480.10">
    <property type="entry name" value="TorD-like"/>
    <property type="match status" value="1"/>
</dbReference>
<dbReference type="InterPro" id="IPR036411">
    <property type="entry name" value="TorD-like_sf"/>
</dbReference>
<comment type="caution">
    <text evidence="1">The sequence shown here is derived from an EMBL/GenBank/DDBJ whole genome shotgun (WGS) entry which is preliminary data.</text>
</comment>
<dbReference type="Proteomes" id="UP001078573">
    <property type="component" value="Unassembled WGS sequence"/>
</dbReference>
<dbReference type="AlphaFoldDB" id="A0A9Q4E609"/>
<evidence type="ECO:0000313" key="2">
    <source>
        <dbReference type="Proteomes" id="UP001078573"/>
    </source>
</evidence>
<dbReference type="Pfam" id="PF02613">
    <property type="entry name" value="Nitrate_red_del"/>
    <property type="match status" value="1"/>
</dbReference>
<dbReference type="EMBL" id="JALAPQ010000013">
    <property type="protein sequence ID" value="MCY8457458.1"/>
    <property type="molecule type" value="Genomic_DNA"/>
</dbReference>
<evidence type="ECO:0000313" key="1">
    <source>
        <dbReference type="EMBL" id="MCY8457458.1"/>
    </source>
</evidence>
<name>A0A9Q4E609_BACSC</name>
<sequence length="30" mass="3630">MVYEDYTRLFIGPNSLTAPLWESIYLDREH</sequence>
<dbReference type="SUPFAM" id="SSF89155">
    <property type="entry name" value="TorD-like"/>
    <property type="match status" value="1"/>
</dbReference>
<gene>
    <name evidence="1" type="ORF">MOC89_11155</name>
</gene>
<proteinExistence type="predicted"/>
<dbReference type="InterPro" id="IPR020945">
    <property type="entry name" value="DMSO/NO3_reduct_chaperone"/>
</dbReference>
<accession>A0A9Q4E609</accession>